<evidence type="ECO:0000313" key="1">
    <source>
        <dbReference type="EnsemblFungi" id="FOXG_17330P0"/>
    </source>
</evidence>
<dbReference type="Proteomes" id="UP000002489">
    <property type="component" value="Unassembled WGS sequence"/>
</dbReference>
<reference evidence="2" key="1">
    <citation type="journal article" date="2012" name="Mol. Plant Microbe Interact.">
        <title>A highly conserved effector in Fusarium oxysporum is required for full virulence on Arabidopsis.</title>
        <authorList>
            <person name="Thatcher L.F."/>
            <person name="Gardiner D.M."/>
            <person name="Kazan K."/>
            <person name="Manners J."/>
        </authorList>
    </citation>
    <scope>NUCLEOTIDE SEQUENCE [LARGE SCALE GENOMIC DNA]</scope>
    <source>
        <strain evidence="2">Fo5176</strain>
    </source>
</reference>
<dbReference type="VEuPathDB" id="FungiDB:FOXG_17330"/>
<dbReference type="EnsemblFungi" id="FOXG_17330T0">
    <property type="protein sequence ID" value="FOXG_17330P0"/>
    <property type="gene ID" value="FOXG_17330"/>
</dbReference>
<organism evidence="1 2">
    <name type="scientific">Fusarium oxysporum (strain Fo5176)</name>
    <name type="common">Fusarium vascular wilt</name>
    <dbReference type="NCBI Taxonomy" id="660025"/>
    <lineage>
        <taxon>Eukaryota</taxon>
        <taxon>Fungi</taxon>
        <taxon>Dikarya</taxon>
        <taxon>Ascomycota</taxon>
        <taxon>Pezizomycotina</taxon>
        <taxon>Sordariomycetes</taxon>
        <taxon>Hypocreomycetidae</taxon>
        <taxon>Hypocreales</taxon>
        <taxon>Nectriaceae</taxon>
        <taxon>Fusarium</taxon>
        <taxon>Fusarium oxysporum species complex</taxon>
    </lineage>
</organism>
<dbReference type="AlphaFoldDB" id="A0A0D2YKM9"/>
<evidence type="ECO:0000313" key="2">
    <source>
        <dbReference type="Proteomes" id="UP000002489"/>
    </source>
</evidence>
<name>A0A0D2YKM9_FUSOF</name>
<sequence>MSTQPRDQENRHSQEKAFDHFTWWKARYNLGFRNCGHKLSGAWRGRKLGNRGFNTTVRLIIFDPIYESENTLRDEPIVPREKANPLDMAIGMVYGLMNIKKRLRI</sequence>
<gene>
    <name evidence="1" type="primary">28958099</name>
</gene>
<proteinExistence type="predicted"/>
<accession>A0A0D2YKM9</accession>
<protein>
    <submittedName>
        <fullName evidence="1">Uncharacterized protein</fullName>
    </submittedName>
</protein>
<reference evidence="1" key="2">
    <citation type="submission" date="2025-08" db="UniProtKB">
        <authorList>
            <consortium name="EnsemblFungi"/>
        </authorList>
    </citation>
    <scope>IDENTIFICATION</scope>
    <source>
        <strain evidence="1">4287 / CBS 123668 / FGSC 9935 / NRRL 34936</strain>
    </source>
</reference>